<gene>
    <name evidence="2" type="primary">g1493</name>
    <name evidence="2" type="ORF">EsDP_00001493</name>
</gene>
<proteinExistence type="predicted"/>
<keyword evidence="3" id="KW-1185">Reference proteome</keyword>
<evidence type="ECO:0008006" key="4">
    <source>
        <dbReference type="Google" id="ProtNLM"/>
    </source>
</evidence>
<name>A0ABQ0CI24_9HYPO</name>
<evidence type="ECO:0000256" key="1">
    <source>
        <dbReference type="SAM" id="MobiDB-lite"/>
    </source>
</evidence>
<accession>A0ABQ0CI24</accession>
<comment type="caution">
    <text evidence="2">The sequence shown here is derived from an EMBL/GenBank/DDBJ whole genome shotgun (WGS) entry which is preliminary data.</text>
</comment>
<dbReference type="Proteomes" id="UP001562357">
    <property type="component" value="Unassembled WGS sequence"/>
</dbReference>
<evidence type="ECO:0000313" key="2">
    <source>
        <dbReference type="EMBL" id="GAB0133077.1"/>
    </source>
</evidence>
<reference evidence="3" key="1">
    <citation type="submission" date="2024-06" db="EMBL/GenBank/DDBJ databases">
        <title>Draft Genome Sequences of Epichloe bromicola Strains Isolated from Elymus ciliaris.</title>
        <authorList>
            <consortium name="Epichloe bromicola genome sequencing consortium"/>
            <person name="Miura A."/>
            <person name="Imano S."/>
            <person name="Ashida A."/>
            <person name="Sato I."/>
            <person name="Chiba S."/>
            <person name="Tanaka A."/>
            <person name="Camagna M."/>
            <person name="Takemoto D."/>
        </authorList>
    </citation>
    <scope>NUCLEOTIDE SEQUENCE [LARGE SCALE GENOMIC DNA]</scope>
    <source>
        <strain evidence="3">DP</strain>
    </source>
</reference>
<dbReference type="Gene3D" id="3.30.710.10">
    <property type="entry name" value="Potassium Channel Kv1.1, Chain A"/>
    <property type="match status" value="1"/>
</dbReference>
<dbReference type="InterPro" id="IPR011333">
    <property type="entry name" value="SKP1/BTB/POZ_sf"/>
</dbReference>
<protein>
    <recommendedName>
        <fullName evidence="4">BTB domain-containing protein</fullName>
    </recommendedName>
</protein>
<organism evidence="2 3">
    <name type="scientific">Epichloe bromicola</name>
    <dbReference type="NCBI Taxonomy" id="79588"/>
    <lineage>
        <taxon>Eukaryota</taxon>
        <taxon>Fungi</taxon>
        <taxon>Dikarya</taxon>
        <taxon>Ascomycota</taxon>
        <taxon>Pezizomycotina</taxon>
        <taxon>Sordariomycetes</taxon>
        <taxon>Hypocreomycetidae</taxon>
        <taxon>Hypocreales</taxon>
        <taxon>Clavicipitaceae</taxon>
        <taxon>Epichloe</taxon>
    </lineage>
</organism>
<feature type="region of interest" description="Disordered" evidence="1">
    <location>
        <begin position="24"/>
        <end position="54"/>
    </location>
</feature>
<dbReference type="EMBL" id="BAAFGZ010000033">
    <property type="protein sequence ID" value="GAB0133077.1"/>
    <property type="molecule type" value="Genomic_DNA"/>
</dbReference>
<evidence type="ECO:0000313" key="3">
    <source>
        <dbReference type="Proteomes" id="UP001562357"/>
    </source>
</evidence>
<sequence>MNYFEPDPHGDVLLVLKRPNQHQLVESQNASDKPHQAGEAIQPISGEDEKASNKETCGRDEVRFRLSSKHLSLASPVFNAMLSGGWKESITPVDRSEKNQNEEAQDGQLREITATEWDTEAFLLLLNIFHGRHRQVPLVIDLDMLVKMSVLVDYYKSYEITEFFMNIWVNKLLDTLPNSHGKDSMKWLFVSWVTSHADIFKKMTELAMRESNGPLETWGLPLPLALLRLGEMQLIKPFGGRSVKDVKDTVLGLRSPIWYTKDRQHECILAGHLEPTADAVWEKLVGLSLKDFRPQY</sequence>